<feature type="domain" description="UPF0033" evidence="1">
    <location>
        <begin position="10"/>
        <end position="34"/>
    </location>
</feature>
<dbReference type="SUPFAM" id="SSF64307">
    <property type="entry name" value="SirA-like"/>
    <property type="match status" value="1"/>
</dbReference>
<sequence>MIMQQQSKKLDLVGQVCPWPVINTVKELKKLDEGDILEVTVDHLPSTINIPSAVKKDGHEVLSSEETDEGVFKIFIKNNND</sequence>
<dbReference type="Gene3D" id="3.30.110.40">
    <property type="entry name" value="TusA-like domain"/>
    <property type="match status" value="1"/>
</dbReference>
<reference evidence="2" key="1">
    <citation type="journal article" date="2014" name="Genome Biol. Evol.">
        <title>Pangenome evidence for extensive interdomain horizontal transfer affecting lineage core and shell genes in uncultured planktonic thaumarchaeota and euryarchaeota.</title>
        <authorList>
            <person name="Deschamps P."/>
            <person name="Zivanovic Y."/>
            <person name="Moreira D."/>
            <person name="Rodriguez-Valera F."/>
            <person name="Lopez-Garcia P."/>
        </authorList>
    </citation>
    <scope>NUCLEOTIDE SEQUENCE</scope>
</reference>
<dbReference type="InterPro" id="IPR036868">
    <property type="entry name" value="TusA-like_sf"/>
</dbReference>
<evidence type="ECO:0000313" key="2">
    <source>
        <dbReference type="EMBL" id="AIF10716.1"/>
    </source>
</evidence>
<proteinExistence type="predicted"/>
<protein>
    <submittedName>
        <fullName evidence="2">tRNA 2-thiouridine synthesizing protein A (TusA, sirA)</fullName>
    </submittedName>
</protein>
<name>A0A075H3E5_9ARCH</name>
<dbReference type="AlphaFoldDB" id="A0A075H3E5"/>
<evidence type="ECO:0000259" key="1">
    <source>
        <dbReference type="PROSITE" id="PS01148"/>
    </source>
</evidence>
<dbReference type="Pfam" id="PF01206">
    <property type="entry name" value="TusA"/>
    <property type="match status" value="1"/>
</dbReference>
<dbReference type="PANTHER" id="PTHR33279">
    <property type="entry name" value="SULFUR CARRIER PROTEIN YEDF-RELATED"/>
    <property type="match status" value="1"/>
</dbReference>
<dbReference type="InterPro" id="IPR001455">
    <property type="entry name" value="TusA-like"/>
</dbReference>
<organism evidence="2">
    <name type="scientific">uncultured marine thaumarchaeote KM3_46_H07</name>
    <dbReference type="NCBI Taxonomy" id="1456163"/>
    <lineage>
        <taxon>Archaea</taxon>
        <taxon>Nitrososphaerota</taxon>
        <taxon>environmental samples</taxon>
    </lineage>
</organism>
<dbReference type="PANTHER" id="PTHR33279:SF18">
    <property type="entry name" value="SULFUR CARRIER PROTEIN MJ0990-RELATED"/>
    <property type="match status" value="1"/>
</dbReference>
<accession>A0A075H3E5</accession>
<dbReference type="CDD" id="cd00291">
    <property type="entry name" value="SirA_YedF_YeeD"/>
    <property type="match status" value="1"/>
</dbReference>
<dbReference type="EMBL" id="KF900898">
    <property type="protein sequence ID" value="AIF10716.1"/>
    <property type="molecule type" value="Genomic_DNA"/>
</dbReference>
<dbReference type="PROSITE" id="PS01148">
    <property type="entry name" value="UPF0033"/>
    <property type="match status" value="1"/>
</dbReference>
<gene>
    <name evidence="2" type="primary">sirA</name>
    <name evidence="2" type="synonym">tusA</name>
</gene>